<feature type="compositionally biased region" description="Basic and acidic residues" evidence="1">
    <location>
        <begin position="19"/>
        <end position="36"/>
    </location>
</feature>
<evidence type="ECO:0000313" key="3">
    <source>
        <dbReference type="Proteomes" id="UP000004105"/>
    </source>
</evidence>
<dbReference type="AlphaFoldDB" id="F2BAF3"/>
<dbReference type="Proteomes" id="UP000004105">
    <property type="component" value="Unassembled WGS sequence"/>
</dbReference>
<feature type="region of interest" description="Disordered" evidence="1">
    <location>
        <begin position="1"/>
        <end position="46"/>
    </location>
</feature>
<protein>
    <submittedName>
        <fullName evidence="2">Uncharacterized protein</fullName>
    </submittedName>
</protein>
<dbReference type="EMBL" id="AFAY01000012">
    <property type="protein sequence ID" value="EGF11669.1"/>
    <property type="molecule type" value="Genomic_DNA"/>
</dbReference>
<keyword evidence="3" id="KW-1185">Reference proteome</keyword>
<feature type="compositionally biased region" description="Polar residues" evidence="1">
    <location>
        <begin position="1"/>
        <end position="15"/>
    </location>
</feature>
<proteinExistence type="predicted"/>
<evidence type="ECO:0000313" key="2">
    <source>
        <dbReference type="EMBL" id="EGF11669.1"/>
    </source>
</evidence>
<organism evidence="2 3">
    <name type="scientific">Neisseria bacilliformis ATCC BAA-1200</name>
    <dbReference type="NCBI Taxonomy" id="888742"/>
    <lineage>
        <taxon>Bacteria</taxon>
        <taxon>Pseudomonadati</taxon>
        <taxon>Pseudomonadota</taxon>
        <taxon>Betaproteobacteria</taxon>
        <taxon>Neisseriales</taxon>
        <taxon>Neisseriaceae</taxon>
        <taxon>Neisseria</taxon>
    </lineage>
</organism>
<gene>
    <name evidence="2" type="ORF">HMPREF9123_0785</name>
</gene>
<dbReference type="HOGENOM" id="CLU_3186190_0_0_4"/>
<accession>F2BAF3</accession>
<comment type="caution">
    <text evidence="2">The sequence shown here is derived from an EMBL/GenBank/DDBJ whole genome shotgun (WGS) entry which is preliminary data.</text>
</comment>
<reference evidence="2 3" key="1">
    <citation type="submission" date="2011-02" db="EMBL/GenBank/DDBJ databases">
        <authorList>
            <person name="Muzny D."/>
            <person name="Qin X."/>
            <person name="Deng J."/>
            <person name="Jiang H."/>
            <person name="Liu Y."/>
            <person name="Qu J."/>
            <person name="Song X.-Z."/>
            <person name="Zhang L."/>
            <person name="Thornton R."/>
            <person name="Coyle M."/>
            <person name="Francisco L."/>
            <person name="Jackson L."/>
            <person name="Javaid M."/>
            <person name="Korchina V."/>
            <person name="Kovar C."/>
            <person name="Mata R."/>
            <person name="Mathew T."/>
            <person name="Ngo R."/>
            <person name="Nguyen L."/>
            <person name="Nguyen N."/>
            <person name="Okwuonu G."/>
            <person name="Ongeri F."/>
            <person name="Pham C."/>
            <person name="Simmons D."/>
            <person name="Wilczek-Boney K."/>
            <person name="Hale W."/>
            <person name="Jakkamsetti A."/>
            <person name="Pham P."/>
            <person name="Ruth R."/>
            <person name="San Lucas F."/>
            <person name="Warren J."/>
            <person name="Zhang J."/>
            <person name="Zhao Z."/>
            <person name="Zhou C."/>
            <person name="Zhu D."/>
            <person name="Lee S."/>
            <person name="Bess C."/>
            <person name="Blankenburg K."/>
            <person name="Forbes L."/>
            <person name="Fu Q."/>
            <person name="Gubbala S."/>
            <person name="Hirani K."/>
            <person name="Jayaseelan J.C."/>
            <person name="Lara F."/>
            <person name="Munidasa M."/>
            <person name="Palculict T."/>
            <person name="Patil S."/>
            <person name="Pu L.-L."/>
            <person name="Saada N."/>
            <person name="Tang L."/>
            <person name="Weissenberger G."/>
            <person name="Zhu Y."/>
            <person name="Hemphill L."/>
            <person name="Shang Y."/>
            <person name="Youmans B."/>
            <person name="Ayvaz T."/>
            <person name="Ross M."/>
            <person name="Santibanez J."/>
            <person name="Aqrawi P."/>
            <person name="Gross S."/>
            <person name="Joshi V."/>
            <person name="Fowler G."/>
            <person name="Nazareth L."/>
            <person name="Reid J."/>
            <person name="Worley K."/>
            <person name="Petrosino J."/>
            <person name="Highlander S."/>
            <person name="Gibbs R."/>
        </authorList>
    </citation>
    <scope>NUCLEOTIDE SEQUENCE [LARGE SCALE GENOMIC DNA]</scope>
    <source>
        <strain evidence="2 3">ATCC BAA-1200</strain>
    </source>
</reference>
<sequence>MPNWRPSENTASTQVKQKRPSEKYFSDGLNPHRFEKTPNPVQYGRI</sequence>
<evidence type="ECO:0000256" key="1">
    <source>
        <dbReference type="SAM" id="MobiDB-lite"/>
    </source>
</evidence>
<name>F2BAF3_9NEIS</name>